<evidence type="ECO:0000313" key="2">
    <source>
        <dbReference type="Proteomes" id="UP000721442"/>
    </source>
</evidence>
<dbReference type="AlphaFoldDB" id="A0A940DG22"/>
<evidence type="ECO:0000313" key="1">
    <source>
        <dbReference type="EMBL" id="MBO8406946.1"/>
    </source>
</evidence>
<reference evidence="1" key="1">
    <citation type="submission" date="2020-10" db="EMBL/GenBank/DDBJ databases">
        <authorList>
            <person name="Gilroy R."/>
        </authorList>
    </citation>
    <scope>NUCLEOTIDE SEQUENCE</scope>
    <source>
        <strain evidence="1">B1-16210</strain>
    </source>
</reference>
<sequence>MTHKNIWSAVDRIAAKMGLSCSGLARACGMDPTAFNKSKRVSKYGKLHWPSGNTLSKIVSVAKLSPEEFGRILRQK</sequence>
<dbReference type="Proteomes" id="UP000721442">
    <property type="component" value="Unassembled WGS sequence"/>
</dbReference>
<gene>
    <name evidence="1" type="ORF">IAC77_00605</name>
</gene>
<comment type="caution">
    <text evidence="1">The sequence shown here is derived from an EMBL/GenBank/DDBJ whole genome shotgun (WGS) entry which is preliminary data.</text>
</comment>
<accession>A0A940DG22</accession>
<protein>
    <submittedName>
        <fullName evidence="1">Uncharacterized protein</fullName>
    </submittedName>
</protein>
<reference evidence="1" key="2">
    <citation type="journal article" date="2021" name="PeerJ">
        <title>Extensive microbial diversity within the chicken gut microbiome revealed by metagenomics and culture.</title>
        <authorList>
            <person name="Gilroy R."/>
            <person name="Ravi A."/>
            <person name="Getino M."/>
            <person name="Pursley I."/>
            <person name="Horton D.L."/>
            <person name="Alikhan N.F."/>
            <person name="Baker D."/>
            <person name="Gharbi K."/>
            <person name="Hall N."/>
            <person name="Watson M."/>
            <person name="Adriaenssens E.M."/>
            <person name="Foster-Nyarko E."/>
            <person name="Jarju S."/>
            <person name="Secka A."/>
            <person name="Antonio M."/>
            <person name="Oren A."/>
            <person name="Chaudhuri R.R."/>
            <person name="La Ragione R."/>
            <person name="Hildebrand F."/>
            <person name="Pallen M.J."/>
        </authorList>
    </citation>
    <scope>NUCLEOTIDE SEQUENCE</scope>
    <source>
        <strain evidence="1">B1-16210</strain>
    </source>
</reference>
<proteinExistence type="predicted"/>
<dbReference type="EMBL" id="JADINE010000009">
    <property type="protein sequence ID" value="MBO8406946.1"/>
    <property type="molecule type" value="Genomic_DNA"/>
</dbReference>
<organism evidence="1 2">
    <name type="scientific">Candidatus Enterousia excrementavium</name>
    <dbReference type="NCBI Taxonomy" id="2840789"/>
    <lineage>
        <taxon>Bacteria</taxon>
        <taxon>Pseudomonadati</taxon>
        <taxon>Pseudomonadota</taxon>
        <taxon>Alphaproteobacteria</taxon>
        <taxon>Candidatus Enterousia</taxon>
    </lineage>
</organism>
<name>A0A940DG22_9PROT</name>